<proteinExistence type="predicted"/>
<evidence type="ECO:0008006" key="3">
    <source>
        <dbReference type="Google" id="ProtNLM"/>
    </source>
</evidence>
<gene>
    <name evidence="1" type="ordered locus">BFO_0691</name>
</gene>
<dbReference type="HOGENOM" id="CLU_117225_1_0_10"/>
<accession>G8UMX3</accession>
<evidence type="ECO:0000313" key="2">
    <source>
        <dbReference type="Proteomes" id="UP000005436"/>
    </source>
</evidence>
<reference evidence="2" key="1">
    <citation type="submission" date="2011-12" db="EMBL/GenBank/DDBJ databases">
        <title>Complete sequence of Tannerella forsythia ATCC 43037.</title>
        <authorList>
            <person name="Dewhirst F."/>
            <person name="Tanner A."/>
            <person name="Izard J."/>
            <person name="Brinkac L."/>
            <person name="Durkin A.S."/>
            <person name="Hostetler J."/>
            <person name="Shetty J."/>
            <person name="Torralba M."/>
            <person name="Gill S."/>
            <person name="Nelson K."/>
        </authorList>
    </citation>
    <scope>NUCLEOTIDE SEQUENCE [LARGE SCALE GENOMIC DNA]</scope>
    <source>
        <strain evidence="2">ATCC 43037 / JCM 10827 / CCUG 33226 / KCTC 5666 / FDC 338</strain>
    </source>
</reference>
<dbReference type="eggNOG" id="COG2184">
    <property type="taxonomic scope" value="Bacteria"/>
</dbReference>
<dbReference type="KEGG" id="tfo:BFO_0691"/>
<dbReference type="EMBL" id="CP003191">
    <property type="protein sequence ID" value="AEW21444.1"/>
    <property type="molecule type" value="Genomic_DNA"/>
</dbReference>
<keyword evidence="2" id="KW-1185">Reference proteome</keyword>
<sequence>MAEYKEQHKKSIRFFNDREVRAVWDDENNKWWLSVLDIITAINEQDDYQKTRNHWKFLKIKLKRENNQLVSDTIQPKDSLVPEEGSVNLDRL</sequence>
<protein>
    <recommendedName>
        <fullName evidence="3">Cell filamentation protein Fic</fullName>
    </recommendedName>
</protein>
<name>G8UMX3_TANFA</name>
<dbReference type="Proteomes" id="UP000005436">
    <property type="component" value="Chromosome"/>
</dbReference>
<dbReference type="STRING" id="203275.BFO_0691"/>
<dbReference type="AlphaFoldDB" id="G8UMX3"/>
<organism evidence="1 2">
    <name type="scientific">Tannerella forsythia (strain ATCC 43037 / JCM 10827 / CCUG 21028 A / KCTC 5666 / FDC 338)</name>
    <name type="common">Bacteroides forsythus</name>
    <dbReference type="NCBI Taxonomy" id="203275"/>
    <lineage>
        <taxon>Bacteria</taxon>
        <taxon>Pseudomonadati</taxon>
        <taxon>Bacteroidota</taxon>
        <taxon>Bacteroidia</taxon>
        <taxon>Bacteroidales</taxon>
        <taxon>Tannerellaceae</taxon>
        <taxon>Tannerella</taxon>
    </lineage>
</organism>
<evidence type="ECO:0000313" key="1">
    <source>
        <dbReference type="EMBL" id="AEW21444.1"/>
    </source>
</evidence>